<reference evidence="2" key="1">
    <citation type="submission" date="2021-04" db="EMBL/GenBank/DDBJ databases">
        <title>Microbacterium tenobrionis sp. nov. and Microbacterium allomyrinae sp. nov., isolated from larvae of Tenobrio molitor and Allomyrina dichotoma, respectively.</title>
        <authorList>
            <person name="Lee S.D."/>
        </authorList>
    </citation>
    <scope>NUCLEOTIDE SEQUENCE</scope>
    <source>
        <strain evidence="2">YMB-B2</strain>
    </source>
</reference>
<keyword evidence="1" id="KW-0812">Transmembrane</keyword>
<proteinExistence type="predicted"/>
<dbReference type="AlphaFoldDB" id="A0A9X1LQV3"/>
<dbReference type="RefSeq" id="WP_227531167.1">
    <property type="nucleotide sequence ID" value="NZ_JAGTTM010000005.1"/>
</dbReference>
<name>A0A9X1LQV3_9MICO</name>
<evidence type="ECO:0000313" key="2">
    <source>
        <dbReference type="EMBL" id="MCC2030264.1"/>
    </source>
</evidence>
<feature type="transmembrane region" description="Helical" evidence="1">
    <location>
        <begin position="104"/>
        <end position="127"/>
    </location>
</feature>
<dbReference type="Proteomes" id="UP001139289">
    <property type="component" value="Unassembled WGS sequence"/>
</dbReference>
<gene>
    <name evidence="2" type="ORF">KEC56_12190</name>
</gene>
<protein>
    <submittedName>
        <fullName evidence="2">Uncharacterized protein</fullName>
    </submittedName>
</protein>
<keyword evidence="1" id="KW-0472">Membrane</keyword>
<accession>A0A9X1LQV3</accession>
<sequence>MTLRRILLGATALVGAFVGLWAATWPESFYDSFPGLGRVWIAVDGPFNEHLIRDVGALYLALAAASVAAAFTRGPESGRVVGVAWTVFGLPHLVYHAARFGGMPVIDVIGNIIGLGGSLMLGIVLMLPGPRIERRAETTIDEKESIG</sequence>
<comment type="caution">
    <text evidence="2">The sequence shown here is derived from an EMBL/GenBank/DDBJ whole genome shotgun (WGS) entry which is preliminary data.</text>
</comment>
<feature type="transmembrane region" description="Helical" evidence="1">
    <location>
        <begin position="80"/>
        <end position="98"/>
    </location>
</feature>
<dbReference type="EMBL" id="JAGTTM010000005">
    <property type="protein sequence ID" value="MCC2030264.1"/>
    <property type="molecule type" value="Genomic_DNA"/>
</dbReference>
<evidence type="ECO:0000256" key="1">
    <source>
        <dbReference type="SAM" id="Phobius"/>
    </source>
</evidence>
<feature type="transmembrane region" description="Helical" evidence="1">
    <location>
        <begin position="56"/>
        <end position="73"/>
    </location>
</feature>
<keyword evidence="3" id="KW-1185">Reference proteome</keyword>
<evidence type="ECO:0000313" key="3">
    <source>
        <dbReference type="Proteomes" id="UP001139289"/>
    </source>
</evidence>
<keyword evidence="1" id="KW-1133">Transmembrane helix</keyword>
<organism evidence="2 3">
    <name type="scientific">Microbacterium tenebrionis</name>
    <dbReference type="NCBI Taxonomy" id="2830665"/>
    <lineage>
        <taxon>Bacteria</taxon>
        <taxon>Bacillati</taxon>
        <taxon>Actinomycetota</taxon>
        <taxon>Actinomycetes</taxon>
        <taxon>Micrococcales</taxon>
        <taxon>Microbacteriaceae</taxon>
        <taxon>Microbacterium</taxon>
    </lineage>
</organism>